<dbReference type="GO" id="GO:0005875">
    <property type="term" value="C:microtubule associated complex"/>
    <property type="evidence" value="ECO:0007669"/>
    <property type="project" value="TreeGrafter"/>
</dbReference>
<dbReference type="SUPFAM" id="SSF47781">
    <property type="entry name" value="RuvA domain 2-like"/>
    <property type="match status" value="1"/>
</dbReference>
<dbReference type="PROSITE" id="PS50067">
    <property type="entry name" value="KINESIN_MOTOR_2"/>
    <property type="match status" value="1"/>
</dbReference>
<dbReference type="GO" id="GO:0007052">
    <property type="term" value="P:mitotic spindle organization"/>
    <property type="evidence" value="ECO:0007669"/>
    <property type="project" value="TreeGrafter"/>
</dbReference>
<reference evidence="6 7" key="1">
    <citation type="submission" date="2021-11" db="EMBL/GenBank/DDBJ databases">
        <title>Black yeast isolated from Biological Soil Crust.</title>
        <authorList>
            <person name="Kurbessoian T."/>
        </authorList>
    </citation>
    <scope>NUCLEOTIDE SEQUENCE [LARGE SCALE GENOMIC DNA]</scope>
    <source>
        <strain evidence="6 7">CCFEE 5522</strain>
    </source>
</reference>
<keyword evidence="2 3" id="KW-0505">Motor protein</keyword>
<dbReference type="GO" id="GO:0008017">
    <property type="term" value="F:microtubule binding"/>
    <property type="evidence" value="ECO:0007669"/>
    <property type="project" value="InterPro"/>
</dbReference>
<evidence type="ECO:0000256" key="4">
    <source>
        <dbReference type="SAM" id="MobiDB-lite"/>
    </source>
</evidence>
<dbReference type="Pfam" id="PF00225">
    <property type="entry name" value="Kinesin"/>
    <property type="match status" value="1"/>
</dbReference>
<dbReference type="GO" id="GO:0051231">
    <property type="term" value="P:spindle elongation"/>
    <property type="evidence" value="ECO:0007669"/>
    <property type="project" value="TreeGrafter"/>
</dbReference>
<dbReference type="CDD" id="cd00106">
    <property type="entry name" value="KISc"/>
    <property type="match status" value="1"/>
</dbReference>
<dbReference type="InterPro" id="IPR010994">
    <property type="entry name" value="RuvA_2-like"/>
</dbReference>
<feature type="domain" description="Kinesin motor" evidence="5">
    <location>
        <begin position="2"/>
        <end position="336"/>
    </location>
</feature>
<dbReference type="PANTHER" id="PTHR47969">
    <property type="entry name" value="CHROMOSOME-ASSOCIATED KINESIN KIF4A-RELATED"/>
    <property type="match status" value="1"/>
</dbReference>
<keyword evidence="1" id="KW-0493">Microtubule</keyword>
<evidence type="ECO:0000256" key="2">
    <source>
        <dbReference type="ARBA" id="ARBA00023175"/>
    </source>
</evidence>
<dbReference type="Gene3D" id="1.10.150.320">
    <property type="entry name" value="Photosystem II 12 kDa extrinsic protein"/>
    <property type="match status" value="1"/>
</dbReference>
<dbReference type="PANTHER" id="PTHR47969:SF9">
    <property type="entry name" value="KINESIN-LIKE PROTEIN"/>
    <property type="match status" value="1"/>
</dbReference>
<dbReference type="FunFam" id="3.40.850.10:FF:000072">
    <property type="entry name" value="Kinesin family protein"/>
    <property type="match status" value="1"/>
</dbReference>
<evidence type="ECO:0000313" key="6">
    <source>
        <dbReference type="EMBL" id="KAK4539234.1"/>
    </source>
</evidence>
<dbReference type="Gene3D" id="3.40.850.10">
    <property type="entry name" value="Kinesin motor domain"/>
    <property type="match status" value="1"/>
</dbReference>
<evidence type="ECO:0000259" key="5">
    <source>
        <dbReference type="PROSITE" id="PS50067"/>
    </source>
</evidence>
<dbReference type="GO" id="GO:0007018">
    <property type="term" value="P:microtubule-based movement"/>
    <property type="evidence" value="ECO:0007669"/>
    <property type="project" value="InterPro"/>
</dbReference>
<gene>
    <name evidence="6" type="ORF">LTR36_000862</name>
</gene>
<sequence length="982" mass="108619">MSVRVVARIRPLLKTEILKDVIVDAAKSAGETTENKSIVRIPNPKKESEAFSFQFNSVYGQEATQAQLFDNEVAPTVKHLFKGYDVTLFAYGVTGTGKTHTMRGGKTMADRGVIPRLLSSIYRRARKVEKDSQGETQVEVSMSYYEIYNDRVFDLFEPPEKRTPAGLPIRDIGNGKTQVVGLTERPCTTLKEFEQLYDQANVNRSTSATKLNAHSSRSHAVLCVNVTQTTGDETRVSTASAIDLAGSEDNRRTDNNKERLVESASINKSLFVLAQCVEAIGRKQTRIPYRESKMTRILCLGQNDGLTVMILNLAPVRSYHLDTLSSLNFANRTKKIEVNEVENQPFFRDAPGKSKLEGEKVSSFSAPAMHRQPLRSKVLSQRNGLQEVTNVPKPIKQFSVYSDKPKPIPRPSNLANISQARASGVPIKSPKRTSSEAVPTVGRPSKIFRPNETVRPAKAADPGLSKDAIEALIERKVNEALAERADQTTVSNPDPIADEVARRLEALEKRVEGQETERAEGLQYLLMAKQHQVRGEDVSALKMYQLALPHFPGNEKLIRKVAALQDRIAAKKAEKRSSAAGGVPLPKPVATVEEDEPADLPAARRKARTEDDESFHQAQAEPEPYAEDDDDFVYRPRTKIRRPPPMKLNRSVTAPSLEPAVKHSPPAYEDDTSEDELATELTAQTPRTKQLLSIINSKDVSQIKLLKGVGAKKAEAIVNCLCDLDDDARRVTSLGQLGKLKGVGVKTVENMRSGLGRMESYKTQSGVAFAMAGDPQVYATTRKIARVPLSDYVMDGNAHGLSGMPSAGFTQLVGSASEDTTIIRLRALCVMLQRWQELQTVLLHIDDRFRFRCLLSWFQDSTSTKPRRITTAAAAFLEQHAREQYEVLIVEDLNLQDIMQVREEEGMSLTAAQLGRVVDIDEDMQQAAEAIKKAHELVEMAVAAGLVQSEVDGTAVEGRNGEEREMADVPAVVDIDWQLQSC</sequence>
<dbReference type="SUPFAM" id="SSF52540">
    <property type="entry name" value="P-loop containing nucleoside triphosphate hydrolases"/>
    <property type="match status" value="1"/>
</dbReference>
<dbReference type="InterPro" id="IPR036961">
    <property type="entry name" value="Kinesin_motor_dom_sf"/>
</dbReference>
<dbReference type="GO" id="GO:0003777">
    <property type="term" value="F:microtubule motor activity"/>
    <property type="evidence" value="ECO:0007669"/>
    <property type="project" value="InterPro"/>
</dbReference>
<dbReference type="EMBL" id="JAVFHQ010000107">
    <property type="protein sequence ID" value="KAK4539234.1"/>
    <property type="molecule type" value="Genomic_DNA"/>
</dbReference>
<dbReference type="Proteomes" id="UP001324427">
    <property type="component" value="Unassembled WGS sequence"/>
</dbReference>
<dbReference type="PRINTS" id="PR00380">
    <property type="entry name" value="KINESINHEAVY"/>
</dbReference>
<dbReference type="SMART" id="SM00129">
    <property type="entry name" value="KISc"/>
    <property type="match status" value="1"/>
</dbReference>
<comment type="caution">
    <text evidence="6">The sequence shown here is derived from an EMBL/GenBank/DDBJ whole genome shotgun (WGS) entry which is preliminary data.</text>
</comment>
<dbReference type="InterPro" id="IPR027417">
    <property type="entry name" value="P-loop_NTPase"/>
</dbReference>
<keyword evidence="7" id="KW-1185">Reference proteome</keyword>
<feature type="region of interest" description="Disordered" evidence="4">
    <location>
        <begin position="572"/>
        <end position="676"/>
    </location>
</feature>
<evidence type="ECO:0000313" key="7">
    <source>
        <dbReference type="Proteomes" id="UP001324427"/>
    </source>
</evidence>
<keyword evidence="3" id="KW-0067">ATP-binding</keyword>
<keyword evidence="3" id="KW-0547">Nucleotide-binding</keyword>
<dbReference type="GO" id="GO:0005524">
    <property type="term" value="F:ATP binding"/>
    <property type="evidence" value="ECO:0007669"/>
    <property type="project" value="UniProtKB-UniRule"/>
</dbReference>
<protein>
    <recommendedName>
        <fullName evidence="5">Kinesin motor domain-containing protein</fullName>
    </recommendedName>
</protein>
<feature type="region of interest" description="Disordered" evidence="4">
    <location>
        <begin position="421"/>
        <end position="448"/>
    </location>
</feature>
<dbReference type="GO" id="GO:0005874">
    <property type="term" value="C:microtubule"/>
    <property type="evidence" value="ECO:0007669"/>
    <property type="project" value="UniProtKB-KW"/>
</dbReference>
<feature type="binding site" evidence="3">
    <location>
        <begin position="92"/>
        <end position="99"/>
    </location>
    <ligand>
        <name>ATP</name>
        <dbReference type="ChEBI" id="CHEBI:30616"/>
    </ligand>
</feature>
<evidence type="ECO:0000256" key="1">
    <source>
        <dbReference type="ARBA" id="ARBA00022701"/>
    </source>
</evidence>
<accession>A0AAV9J391</accession>
<organism evidence="6 7">
    <name type="scientific">Oleoguttula mirabilis</name>
    <dbReference type="NCBI Taxonomy" id="1507867"/>
    <lineage>
        <taxon>Eukaryota</taxon>
        <taxon>Fungi</taxon>
        <taxon>Dikarya</taxon>
        <taxon>Ascomycota</taxon>
        <taxon>Pezizomycotina</taxon>
        <taxon>Dothideomycetes</taxon>
        <taxon>Dothideomycetidae</taxon>
        <taxon>Mycosphaerellales</taxon>
        <taxon>Teratosphaeriaceae</taxon>
        <taxon>Oleoguttula</taxon>
    </lineage>
</organism>
<proteinExistence type="inferred from homology"/>
<dbReference type="InterPro" id="IPR001752">
    <property type="entry name" value="Kinesin_motor_dom"/>
</dbReference>
<comment type="similarity">
    <text evidence="3">Belongs to the TRAFAC class myosin-kinesin ATPase superfamily. Kinesin family.</text>
</comment>
<name>A0AAV9J391_9PEZI</name>
<evidence type="ECO:0000256" key="3">
    <source>
        <dbReference type="PROSITE-ProRule" id="PRU00283"/>
    </source>
</evidence>
<dbReference type="InterPro" id="IPR027640">
    <property type="entry name" value="Kinesin-like_fam"/>
</dbReference>
<dbReference type="AlphaFoldDB" id="A0AAV9J391"/>